<comment type="similarity">
    <text evidence="3">Belongs to the acylphosphatase family.</text>
</comment>
<dbReference type="Gene3D" id="3.30.70.100">
    <property type="match status" value="1"/>
</dbReference>
<proteinExistence type="inferred from homology"/>
<accession>A0A7G9XZN2</accession>
<dbReference type="PROSITE" id="PS51160">
    <property type="entry name" value="ACYLPHOSPHATASE_3"/>
    <property type="match status" value="1"/>
</dbReference>
<dbReference type="GO" id="GO:0003998">
    <property type="term" value="F:acylphosphatase activity"/>
    <property type="evidence" value="ECO:0007669"/>
    <property type="project" value="UniProtKB-EC"/>
</dbReference>
<dbReference type="PROSITE" id="PS00151">
    <property type="entry name" value="ACYLPHOSPHATASE_2"/>
    <property type="match status" value="1"/>
</dbReference>
<dbReference type="InterPro" id="IPR001792">
    <property type="entry name" value="Acylphosphatase-like_dom"/>
</dbReference>
<evidence type="ECO:0000259" key="4">
    <source>
        <dbReference type="PROSITE" id="PS51160"/>
    </source>
</evidence>
<dbReference type="PANTHER" id="PTHR47268:SF4">
    <property type="entry name" value="ACYLPHOSPHATASE"/>
    <property type="match status" value="1"/>
</dbReference>
<dbReference type="PANTHER" id="PTHR47268">
    <property type="entry name" value="ACYLPHOSPHATASE"/>
    <property type="match status" value="1"/>
</dbReference>
<feature type="active site" evidence="1">
    <location>
        <position position="18"/>
    </location>
</feature>
<dbReference type="InterPro" id="IPR017968">
    <property type="entry name" value="Acylphosphatase_CS"/>
</dbReference>
<dbReference type="Pfam" id="PF00708">
    <property type="entry name" value="Acylphosphatase"/>
    <property type="match status" value="1"/>
</dbReference>
<dbReference type="InterPro" id="IPR036046">
    <property type="entry name" value="Acylphosphatase-like_dom_sf"/>
</dbReference>
<dbReference type="PRINTS" id="PR00112">
    <property type="entry name" value="ACYLPHPHTASE"/>
</dbReference>
<evidence type="ECO:0000256" key="1">
    <source>
        <dbReference type="PROSITE-ProRule" id="PRU00520"/>
    </source>
</evidence>
<dbReference type="EMBL" id="MT630607">
    <property type="protein sequence ID" value="QNO41216.1"/>
    <property type="molecule type" value="Genomic_DNA"/>
</dbReference>
<name>A0A7G9XZN2_9EURY</name>
<sequence>MKTVQIIVTGRVQGVGFRYFTVRCANDLGLCGWVRNLPDGSVETAIQGQGEKIEEMIRLLKQGPGAANVSGLEIKEIESGSEELSGFAMRF</sequence>
<dbReference type="EC" id="3.6.1.7" evidence="1 2"/>
<dbReference type="AlphaFoldDB" id="A0A7G9XZN2"/>
<dbReference type="PROSITE" id="PS00150">
    <property type="entry name" value="ACYLPHOSPHATASE_1"/>
    <property type="match status" value="1"/>
</dbReference>
<protein>
    <recommendedName>
        <fullName evidence="1 2">Acylphosphatase</fullName>
        <ecNumber evidence="1 2">3.6.1.7</ecNumber>
    </recommendedName>
</protein>
<keyword evidence="1 2" id="KW-0378">Hydrolase</keyword>
<organism evidence="5">
    <name type="scientific">Candidatus Methanogaster sp. ANME-2c ERB4</name>
    <dbReference type="NCBI Taxonomy" id="2759911"/>
    <lineage>
        <taxon>Archaea</taxon>
        <taxon>Methanobacteriati</taxon>
        <taxon>Methanobacteriota</taxon>
        <taxon>Stenosarchaea group</taxon>
        <taxon>Methanomicrobia</taxon>
        <taxon>Methanosarcinales</taxon>
        <taxon>ANME-2 cluster</taxon>
        <taxon>Candidatus Methanogasteraceae</taxon>
        <taxon>Candidatus Methanogaster</taxon>
    </lineage>
</organism>
<evidence type="ECO:0000256" key="2">
    <source>
        <dbReference type="RuleBase" id="RU000553"/>
    </source>
</evidence>
<dbReference type="InterPro" id="IPR020456">
    <property type="entry name" value="Acylphosphatase"/>
</dbReference>
<reference evidence="5" key="1">
    <citation type="submission" date="2020-06" db="EMBL/GenBank/DDBJ databases">
        <title>Unique genomic features of the anaerobic methanotrophic archaea.</title>
        <authorList>
            <person name="Chadwick G.L."/>
            <person name="Skennerton C.T."/>
            <person name="Laso-Perez R."/>
            <person name="Leu A.O."/>
            <person name="Speth D.R."/>
            <person name="Yu H."/>
            <person name="Morgan-Lang C."/>
            <person name="Hatzenpichler R."/>
            <person name="Goudeau D."/>
            <person name="Malmstrom R."/>
            <person name="Brazelton W.J."/>
            <person name="Woyke T."/>
            <person name="Hallam S.J."/>
            <person name="Tyson G.W."/>
            <person name="Wegener G."/>
            <person name="Boetius A."/>
            <person name="Orphan V."/>
        </authorList>
    </citation>
    <scope>NUCLEOTIDE SEQUENCE</scope>
</reference>
<evidence type="ECO:0000313" key="6">
    <source>
        <dbReference type="EMBL" id="QNO41620.1"/>
    </source>
</evidence>
<dbReference type="SUPFAM" id="SSF54975">
    <property type="entry name" value="Acylphosphatase/BLUF domain-like"/>
    <property type="match status" value="1"/>
</dbReference>
<comment type="catalytic activity">
    <reaction evidence="1 2">
        <text>an acyl phosphate + H2O = a carboxylate + phosphate + H(+)</text>
        <dbReference type="Rhea" id="RHEA:14965"/>
        <dbReference type="ChEBI" id="CHEBI:15377"/>
        <dbReference type="ChEBI" id="CHEBI:15378"/>
        <dbReference type="ChEBI" id="CHEBI:29067"/>
        <dbReference type="ChEBI" id="CHEBI:43474"/>
        <dbReference type="ChEBI" id="CHEBI:59918"/>
        <dbReference type="EC" id="3.6.1.7"/>
    </reaction>
</comment>
<evidence type="ECO:0000256" key="3">
    <source>
        <dbReference type="RuleBase" id="RU004168"/>
    </source>
</evidence>
<dbReference type="EMBL" id="MT630653">
    <property type="protein sequence ID" value="QNO41620.1"/>
    <property type="molecule type" value="Genomic_DNA"/>
</dbReference>
<feature type="active site" evidence="1">
    <location>
        <position position="36"/>
    </location>
</feature>
<gene>
    <name evidence="5" type="primary">yccX</name>
    <name evidence="5" type="ORF">JNOLDJLP_00041</name>
    <name evidence="6" type="ORF">OAEIHDOC_00041</name>
</gene>
<evidence type="ECO:0000313" key="5">
    <source>
        <dbReference type="EMBL" id="QNO41216.1"/>
    </source>
</evidence>
<feature type="domain" description="Acylphosphatase-like" evidence="4">
    <location>
        <begin position="3"/>
        <end position="91"/>
    </location>
</feature>